<gene>
    <name evidence="5" type="ORF">IAB67_06020</name>
</gene>
<name>A0A9D1LL31_9CLOT</name>
<keyword evidence="4" id="KW-0804">Transcription</keyword>
<dbReference type="Gene3D" id="1.10.10.10">
    <property type="entry name" value="Winged helix-like DNA-binding domain superfamily/Winged helix DNA-binding domain"/>
    <property type="match status" value="1"/>
</dbReference>
<keyword evidence="2" id="KW-0805">Transcription regulation</keyword>
<dbReference type="InterPro" id="IPR036388">
    <property type="entry name" value="WH-like_DNA-bd_sf"/>
</dbReference>
<dbReference type="AlphaFoldDB" id="A0A9D1LL31"/>
<proteinExistence type="inferred from homology"/>
<accession>A0A9D1LL31</accession>
<dbReference type="SUPFAM" id="SSF46785">
    <property type="entry name" value="Winged helix' DNA-binding domain"/>
    <property type="match status" value="1"/>
</dbReference>
<dbReference type="GO" id="GO:0045892">
    <property type="term" value="P:negative regulation of DNA-templated transcription"/>
    <property type="evidence" value="ECO:0007669"/>
    <property type="project" value="InterPro"/>
</dbReference>
<evidence type="ECO:0000256" key="3">
    <source>
        <dbReference type="ARBA" id="ARBA00023125"/>
    </source>
</evidence>
<keyword evidence="3" id="KW-0238">DNA-binding</keyword>
<comment type="caution">
    <text evidence="5">The sequence shown here is derived from an EMBL/GenBank/DDBJ whole genome shotgun (WGS) entry which is preliminary data.</text>
</comment>
<evidence type="ECO:0000313" key="5">
    <source>
        <dbReference type="EMBL" id="HIU43839.1"/>
    </source>
</evidence>
<dbReference type="InterPro" id="IPR005650">
    <property type="entry name" value="BlaI_family"/>
</dbReference>
<evidence type="ECO:0000256" key="2">
    <source>
        <dbReference type="ARBA" id="ARBA00023015"/>
    </source>
</evidence>
<comment type="similarity">
    <text evidence="1">Belongs to the BlaI transcriptional regulatory family.</text>
</comment>
<dbReference type="Pfam" id="PF03965">
    <property type="entry name" value="Penicillinase_R"/>
    <property type="match status" value="1"/>
</dbReference>
<organism evidence="5 6">
    <name type="scientific">Candidatus Ventrousia excrementavium</name>
    <dbReference type="NCBI Taxonomy" id="2840961"/>
    <lineage>
        <taxon>Bacteria</taxon>
        <taxon>Bacillati</taxon>
        <taxon>Bacillota</taxon>
        <taxon>Clostridia</taxon>
        <taxon>Eubacteriales</taxon>
        <taxon>Clostridiaceae</taxon>
        <taxon>Clostridiaceae incertae sedis</taxon>
        <taxon>Candidatus Ventrousia</taxon>
    </lineage>
</organism>
<dbReference type="EMBL" id="DVMR01000048">
    <property type="protein sequence ID" value="HIU43839.1"/>
    <property type="molecule type" value="Genomic_DNA"/>
</dbReference>
<evidence type="ECO:0000256" key="1">
    <source>
        <dbReference type="ARBA" id="ARBA00011046"/>
    </source>
</evidence>
<sequence length="131" mass="14911">MTVMWAAGRPLSRSEIIELSPKKTWKASSIHILLNSMLEKNAIQVYGFTKTGTHYGRTFVPVLSEAQYAAEQIQQLGSFKTDQAGTVTKVFSALLDESTISDETYQELERLLQERRTLKEKSSQRVKRTKK</sequence>
<evidence type="ECO:0000313" key="6">
    <source>
        <dbReference type="Proteomes" id="UP000824073"/>
    </source>
</evidence>
<protein>
    <submittedName>
        <fullName evidence="5">BlaI/MecI/CopY family transcriptional regulator</fullName>
    </submittedName>
</protein>
<reference evidence="5" key="1">
    <citation type="submission" date="2020-10" db="EMBL/GenBank/DDBJ databases">
        <authorList>
            <person name="Gilroy R."/>
        </authorList>
    </citation>
    <scope>NUCLEOTIDE SEQUENCE</scope>
    <source>
        <strain evidence="5">CHK191-8634</strain>
    </source>
</reference>
<dbReference type="InterPro" id="IPR036390">
    <property type="entry name" value="WH_DNA-bd_sf"/>
</dbReference>
<reference evidence="5" key="2">
    <citation type="journal article" date="2021" name="PeerJ">
        <title>Extensive microbial diversity within the chicken gut microbiome revealed by metagenomics and culture.</title>
        <authorList>
            <person name="Gilroy R."/>
            <person name="Ravi A."/>
            <person name="Getino M."/>
            <person name="Pursley I."/>
            <person name="Horton D.L."/>
            <person name="Alikhan N.F."/>
            <person name="Baker D."/>
            <person name="Gharbi K."/>
            <person name="Hall N."/>
            <person name="Watson M."/>
            <person name="Adriaenssens E.M."/>
            <person name="Foster-Nyarko E."/>
            <person name="Jarju S."/>
            <person name="Secka A."/>
            <person name="Antonio M."/>
            <person name="Oren A."/>
            <person name="Chaudhuri R.R."/>
            <person name="La Ragione R."/>
            <person name="Hildebrand F."/>
            <person name="Pallen M.J."/>
        </authorList>
    </citation>
    <scope>NUCLEOTIDE SEQUENCE</scope>
    <source>
        <strain evidence="5">CHK191-8634</strain>
    </source>
</reference>
<dbReference type="GO" id="GO:0003677">
    <property type="term" value="F:DNA binding"/>
    <property type="evidence" value="ECO:0007669"/>
    <property type="project" value="UniProtKB-KW"/>
</dbReference>
<evidence type="ECO:0000256" key="4">
    <source>
        <dbReference type="ARBA" id="ARBA00023163"/>
    </source>
</evidence>
<dbReference type="Proteomes" id="UP000824073">
    <property type="component" value="Unassembled WGS sequence"/>
</dbReference>